<reference evidence="1" key="1">
    <citation type="journal article" date="2014" name="Front. Microbiol.">
        <title>High frequency of phylogenetically diverse reductive dehalogenase-homologous genes in deep subseafloor sedimentary metagenomes.</title>
        <authorList>
            <person name="Kawai M."/>
            <person name="Futagami T."/>
            <person name="Toyoda A."/>
            <person name="Takaki Y."/>
            <person name="Nishi S."/>
            <person name="Hori S."/>
            <person name="Arai W."/>
            <person name="Tsubouchi T."/>
            <person name="Morono Y."/>
            <person name="Uchiyama I."/>
            <person name="Ito T."/>
            <person name="Fujiyama A."/>
            <person name="Inagaki F."/>
            <person name="Takami H."/>
        </authorList>
    </citation>
    <scope>NUCLEOTIDE SEQUENCE</scope>
    <source>
        <strain evidence="1">Expedition CK06-06</strain>
    </source>
</reference>
<comment type="caution">
    <text evidence="1">The sequence shown here is derived from an EMBL/GenBank/DDBJ whole genome shotgun (WGS) entry which is preliminary data.</text>
</comment>
<organism evidence="1">
    <name type="scientific">marine sediment metagenome</name>
    <dbReference type="NCBI Taxonomy" id="412755"/>
    <lineage>
        <taxon>unclassified sequences</taxon>
        <taxon>metagenomes</taxon>
        <taxon>ecological metagenomes</taxon>
    </lineage>
</organism>
<feature type="non-terminal residue" evidence="1">
    <location>
        <position position="1"/>
    </location>
</feature>
<dbReference type="AlphaFoldDB" id="X0Z9M3"/>
<dbReference type="EMBL" id="BART01008716">
    <property type="protein sequence ID" value="GAG57098.1"/>
    <property type="molecule type" value="Genomic_DNA"/>
</dbReference>
<evidence type="ECO:0000313" key="1">
    <source>
        <dbReference type="EMBL" id="GAG57098.1"/>
    </source>
</evidence>
<proteinExistence type="predicted"/>
<accession>X0Z9M3</accession>
<sequence>GLPESLKYEALCQAIEARGDRDLKRLCLEYLPLTFSRRHGDPSRPWNLFSINIKDHNGNKLLYYQGNWRDIFQNWEALSLSYPDYISGMIAKFLNASTADGYNPYRITREGIDWEVPDPGNPWANIGYWGDHQVIYLNKLMEVSQNFYPKRLTKWLSEEMFAYANVPYCCDF</sequence>
<protein>
    <submittedName>
        <fullName evidence="1">Uncharacterized protein</fullName>
    </submittedName>
</protein>
<gene>
    <name evidence="1" type="ORF">S01H4_19531</name>
</gene>
<name>X0Z9M3_9ZZZZ</name>